<dbReference type="GO" id="GO:0006397">
    <property type="term" value="P:mRNA processing"/>
    <property type="evidence" value="ECO:0007669"/>
    <property type="project" value="UniProtKB-KW"/>
</dbReference>
<evidence type="ECO:0000256" key="7">
    <source>
        <dbReference type="ARBA" id="ARBA00022679"/>
    </source>
</evidence>
<evidence type="ECO:0000256" key="11">
    <source>
        <dbReference type="ARBA" id="ARBA00022842"/>
    </source>
</evidence>
<sequence length="301" mass="34921">KDFLSRTQKAQQLRERMNKWDCIKLKSFCKAKETVTRLKKLPTEWEKIFASYSSDKKLTSRIHRELKKPNTQRINIPMKKWVHELSNDAVNLPQSVIENVGGKLFTYGSYRLGVHTKGADIDALCVAPRHVDRSDFFTSFYDKAVEEAFVPVIKLCFDGIETDILFARLALQTIPEDLDLRNDSLRKNLDKRCIRSLNGCRVTDEILHLAPNIDNFRLTLRAIKLWAKQHNIYSNMLDITFIYLFFIFLSLIFNPLSVSLCLFSLLSISTLTLPVYTFETLLSDTLFCFLPLVCIFFSPFL</sequence>
<dbReference type="GO" id="GO:1990817">
    <property type="term" value="F:poly(A) RNA polymerase activity"/>
    <property type="evidence" value="ECO:0007669"/>
    <property type="project" value="UniProtKB-EC"/>
</dbReference>
<dbReference type="InterPro" id="IPR048840">
    <property type="entry name" value="PolA_pol_NTPase"/>
</dbReference>
<evidence type="ECO:0000256" key="14">
    <source>
        <dbReference type="ARBA" id="ARBA00048830"/>
    </source>
</evidence>
<dbReference type="AlphaFoldDB" id="A0A8C0WM86"/>
<evidence type="ECO:0000259" key="16">
    <source>
        <dbReference type="Pfam" id="PF04928"/>
    </source>
</evidence>
<dbReference type="PANTHER" id="PTHR10682">
    <property type="entry name" value="POLY A POLYMERASE"/>
    <property type="match status" value="1"/>
</dbReference>
<evidence type="ECO:0000256" key="3">
    <source>
        <dbReference type="ARBA" id="ARBA00004123"/>
    </source>
</evidence>
<proteinExistence type="inferred from homology"/>
<reference evidence="18" key="1">
    <citation type="submission" date="2023-09" db="UniProtKB">
        <authorList>
            <consortium name="Ensembl"/>
        </authorList>
    </citation>
    <scope>IDENTIFICATION</scope>
</reference>
<dbReference type="Pfam" id="PF04928">
    <property type="entry name" value="PAP_central"/>
    <property type="match status" value="1"/>
</dbReference>
<keyword evidence="13" id="KW-0539">Nucleus</keyword>
<dbReference type="PANTHER" id="PTHR10682:SF9">
    <property type="entry name" value="POLY(A) POLYMERASE ALPHA"/>
    <property type="match status" value="1"/>
</dbReference>
<evidence type="ECO:0000256" key="2">
    <source>
        <dbReference type="ARBA" id="ARBA00001946"/>
    </source>
</evidence>
<keyword evidence="6" id="KW-0507">mRNA processing</keyword>
<evidence type="ECO:0000256" key="8">
    <source>
        <dbReference type="ARBA" id="ARBA00022723"/>
    </source>
</evidence>
<accession>A0A8C0WM86</accession>
<evidence type="ECO:0000256" key="13">
    <source>
        <dbReference type="ARBA" id="ARBA00023242"/>
    </source>
</evidence>
<evidence type="ECO:0000256" key="10">
    <source>
        <dbReference type="ARBA" id="ARBA00022840"/>
    </source>
</evidence>
<dbReference type="GO" id="GO:0005524">
    <property type="term" value="F:ATP binding"/>
    <property type="evidence" value="ECO:0007669"/>
    <property type="project" value="UniProtKB-KW"/>
</dbReference>
<evidence type="ECO:0000256" key="4">
    <source>
        <dbReference type="ARBA" id="ARBA00010912"/>
    </source>
</evidence>
<organism evidence="18">
    <name type="scientific">Castor canadensis</name>
    <name type="common">American beaver</name>
    <dbReference type="NCBI Taxonomy" id="51338"/>
    <lineage>
        <taxon>Eukaryota</taxon>
        <taxon>Metazoa</taxon>
        <taxon>Chordata</taxon>
        <taxon>Craniata</taxon>
        <taxon>Vertebrata</taxon>
        <taxon>Euteleostomi</taxon>
        <taxon>Mammalia</taxon>
        <taxon>Eutheria</taxon>
        <taxon>Euarchontoglires</taxon>
        <taxon>Glires</taxon>
        <taxon>Rodentia</taxon>
        <taxon>Castorimorpha</taxon>
        <taxon>Castoridae</taxon>
        <taxon>Castor</taxon>
    </lineage>
</organism>
<name>A0A8C0WM86_CASCN</name>
<feature type="domain" description="Poly(A) polymerase nucleotidyltransferase" evidence="17">
    <location>
        <begin position="73"/>
        <end position="209"/>
    </location>
</feature>
<dbReference type="CDD" id="cd05402">
    <property type="entry name" value="NT_PAP_TUTase"/>
    <property type="match status" value="1"/>
</dbReference>
<dbReference type="SUPFAM" id="SSF81301">
    <property type="entry name" value="Nucleotidyltransferase"/>
    <property type="match status" value="1"/>
</dbReference>
<dbReference type="Ensembl" id="ENSCCNT00000017504.1">
    <property type="protein sequence ID" value="ENSCCNP00000013337.1"/>
    <property type="gene ID" value="ENSCCNG00000013824.1"/>
</dbReference>
<protein>
    <recommendedName>
        <fullName evidence="5">polynucleotide adenylyltransferase</fullName>
        <ecNumber evidence="5">2.7.7.19</ecNumber>
    </recommendedName>
</protein>
<dbReference type="InterPro" id="IPR043519">
    <property type="entry name" value="NT_sf"/>
</dbReference>
<feature type="domain" description="Poly(A) polymerase central" evidence="16">
    <location>
        <begin position="215"/>
        <end position="237"/>
    </location>
</feature>
<dbReference type="EC" id="2.7.7.19" evidence="5"/>
<keyword evidence="15" id="KW-1133">Transmembrane helix</keyword>
<evidence type="ECO:0000256" key="5">
    <source>
        <dbReference type="ARBA" id="ARBA00012388"/>
    </source>
</evidence>
<evidence type="ECO:0000256" key="6">
    <source>
        <dbReference type="ARBA" id="ARBA00022664"/>
    </source>
</evidence>
<evidence type="ECO:0000256" key="15">
    <source>
        <dbReference type="SAM" id="Phobius"/>
    </source>
</evidence>
<dbReference type="Gene3D" id="1.10.1410.10">
    <property type="match status" value="1"/>
</dbReference>
<evidence type="ECO:0000256" key="1">
    <source>
        <dbReference type="ARBA" id="ARBA00001936"/>
    </source>
</evidence>
<comment type="similarity">
    <text evidence="4">Belongs to the poly(A) polymerase family.</text>
</comment>
<dbReference type="InterPro" id="IPR007012">
    <property type="entry name" value="PolA_pol_cen_dom"/>
</dbReference>
<keyword evidence="10" id="KW-0067">ATP-binding</keyword>
<feature type="transmembrane region" description="Helical" evidence="15">
    <location>
        <begin position="280"/>
        <end position="300"/>
    </location>
</feature>
<evidence type="ECO:0000256" key="12">
    <source>
        <dbReference type="ARBA" id="ARBA00023211"/>
    </source>
</evidence>
<evidence type="ECO:0000259" key="17">
    <source>
        <dbReference type="Pfam" id="PF20750"/>
    </source>
</evidence>
<keyword evidence="8" id="KW-0479">Metal-binding</keyword>
<keyword evidence="15" id="KW-0812">Transmembrane</keyword>
<keyword evidence="9" id="KW-0547">Nucleotide-binding</keyword>
<evidence type="ECO:0000313" key="18">
    <source>
        <dbReference type="Ensembl" id="ENSCCNP00000013337.1"/>
    </source>
</evidence>
<comment type="subcellular location">
    <subcellularLocation>
        <location evidence="3">Nucleus</location>
    </subcellularLocation>
</comment>
<keyword evidence="15" id="KW-0472">Membrane</keyword>
<dbReference type="Pfam" id="PF20750">
    <property type="entry name" value="PAP_NTPase"/>
    <property type="match status" value="1"/>
</dbReference>
<dbReference type="GO" id="GO:0046872">
    <property type="term" value="F:metal ion binding"/>
    <property type="evidence" value="ECO:0007669"/>
    <property type="project" value="UniProtKB-KW"/>
</dbReference>
<dbReference type="SUPFAM" id="SSF81631">
    <property type="entry name" value="PAP/OAS1 substrate-binding domain"/>
    <property type="match status" value="1"/>
</dbReference>
<comment type="cofactor">
    <cofactor evidence="2">
        <name>Mg(2+)</name>
        <dbReference type="ChEBI" id="CHEBI:18420"/>
    </cofactor>
</comment>
<keyword evidence="11" id="KW-0460">Magnesium</keyword>
<keyword evidence="7" id="KW-0808">Transferase</keyword>
<dbReference type="Gene3D" id="3.30.460.10">
    <property type="entry name" value="Beta Polymerase, domain 2"/>
    <property type="match status" value="1"/>
</dbReference>
<comment type="cofactor">
    <cofactor evidence="1">
        <name>Mn(2+)</name>
        <dbReference type="ChEBI" id="CHEBI:29035"/>
    </cofactor>
</comment>
<evidence type="ECO:0000256" key="9">
    <source>
        <dbReference type="ARBA" id="ARBA00022741"/>
    </source>
</evidence>
<dbReference type="FunFam" id="3.30.460.10:FF:000002">
    <property type="entry name" value="Poly(A) polymerase alpha, putative"/>
    <property type="match status" value="1"/>
</dbReference>
<keyword evidence="12" id="KW-0464">Manganese</keyword>
<comment type="catalytic activity">
    <reaction evidence="14">
        <text>RNA(n) + ATP = RNA(n)-3'-adenine ribonucleotide + diphosphate</text>
        <dbReference type="Rhea" id="RHEA:11332"/>
        <dbReference type="Rhea" id="RHEA-COMP:14527"/>
        <dbReference type="Rhea" id="RHEA-COMP:17347"/>
        <dbReference type="ChEBI" id="CHEBI:30616"/>
        <dbReference type="ChEBI" id="CHEBI:33019"/>
        <dbReference type="ChEBI" id="CHEBI:140395"/>
        <dbReference type="ChEBI" id="CHEBI:173115"/>
        <dbReference type="EC" id="2.7.7.19"/>
    </reaction>
</comment>
<dbReference type="GO" id="GO:0005634">
    <property type="term" value="C:nucleus"/>
    <property type="evidence" value="ECO:0007669"/>
    <property type="project" value="UniProtKB-SubCell"/>
</dbReference>
<feature type="transmembrane region" description="Helical" evidence="15">
    <location>
        <begin position="241"/>
        <end position="268"/>
    </location>
</feature>